<comment type="caution">
    <text evidence="1">The sequence shown here is derived from an EMBL/GenBank/DDBJ whole genome shotgun (WGS) entry which is preliminary data.</text>
</comment>
<organism evidence="1 2">
    <name type="scientific">Vibrio europaeus</name>
    <dbReference type="NCBI Taxonomy" id="300876"/>
    <lineage>
        <taxon>Bacteria</taxon>
        <taxon>Pseudomonadati</taxon>
        <taxon>Pseudomonadota</taxon>
        <taxon>Gammaproteobacteria</taxon>
        <taxon>Vibrionales</taxon>
        <taxon>Vibrionaceae</taxon>
        <taxon>Vibrio</taxon>
        <taxon>Vibrio oreintalis group</taxon>
    </lineage>
</organism>
<accession>A0ABT5GMW2</accession>
<protein>
    <submittedName>
        <fullName evidence="1">Uncharacterized protein</fullName>
    </submittedName>
</protein>
<evidence type="ECO:0000313" key="2">
    <source>
        <dbReference type="Proteomes" id="UP001150001"/>
    </source>
</evidence>
<sequence length="82" mass="9123">MNVKPEQANLVLSILESANCGPTTIDSMLLWDKETEEAGRAHLEFVVEQLLVSGCMTYTGDKRLITTQQGELHIRLVTQHVA</sequence>
<reference evidence="1" key="1">
    <citation type="submission" date="2022-11" db="EMBL/GenBank/DDBJ databases">
        <title>Role of the vibriolysin VemA secreted by the emergent pathogen Vibrio europaeus in the colonization of Manila clam mucus.</title>
        <authorList>
            <person name="Martinez C."/>
            <person name="Rodriguez S."/>
            <person name="Vences A."/>
            <person name="Barja J.L."/>
            <person name="Toranzo A.E."/>
            <person name="Dubert J."/>
        </authorList>
    </citation>
    <scope>NUCLEOTIDE SEQUENCE</scope>
    <source>
        <strain evidence="1">3454</strain>
    </source>
</reference>
<keyword evidence="2" id="KW-1185">Reference proteome</keyword>
<gene>
    <name evidence="1" type="ORF">OPW20_00870</name>
</gene>
<dbReference type="Proteomes" id="UP001150001">
    <property type="component" value="Unassembled WGS sequence"/>
</dbReference>
<name>A0ABT5GMW2_9VIBR</name>
<dbReference type="EMBL" id="JAPFIT010000005">
    <property type="protein sequence ID" value="MDC5738591.1"/>
    <property type="molecule type" value="Genomic_DNA"/>
</dbReference>
<dbReference type="RefSeq" id="WP_171386595.1">
    <property type="nucleotide sequence ID" value="NZ_JAPFIP010000009.1"/>
</dbReference>
<proteinExistence type="predicted"/>
<evidence type="ECO:0000313" key="1">
    <source>
        <dbReference type="EMBL" id="MDC5738591.1"/>
    </source>
</evidence>